<dbReference type="EMBL" id="UINC01180393">
    <property type="protein sequence ID" value="SVD89564.1"/>
    <property type="molecule type" value="Genomic_DNA"/>
</dbReference>
<dbReference type="PANTHER" id="PTHR47245:SF2">
    <property type="entry name" value="PEPTIDYL-PROLYL CIS-TRANS ISOMERASE HP_0175-RELATED"/>
    <property type="match status" value="1"/>
</dbReference>
<evidence type="ECO:0000313" key="2">
    <source>
        <dbReference type="EMBL" id="SVD89564.1"/>
    </source>
</evidence>
<dbReference type="InterPro" id="IPR046357">
    <property type="entry name" value="PPIase_dom_sf"/>
</dbReference>
<feature type="domain" description="PpiC" evidence="1">
    <location>
        <begin position="69"/>
        <end position="159"/>
    </location>
</feature>
<dbReference type="SUPFAM" id="SSF54534">
    <property type="entry name" value="FKBP-like"/>
    <property type="match status" value="1"/>
</dbReference>
<dbReference type="SUPFAM" id="SSF109998">
    <property type="entry name" value="Triger factor/SurA peptide-binding domain-like"/>
    <property type="match status" value="1"/>
</dbReference>
<gene>
    <name evidence="2" type="ORF">METZ01_LOCUS442418</name>
</gene>
<dbReference type="PANTHER" id="PTHR47245">
    <property type="entry name" value="PEPTIDYLPROLYL ISOMERASE"/>
    <property type="match status" value="1"/>
</dbReference>
<dbReference type="InterPro" id="IPR023058">
    <property type="entry name" value="PPIase_PpiC_CS"/>
</dbReference>
<dbReference type="InterPro" id="IPR050245">
    <property type="entry name" value="PrsA_foldase"/>
</dbReference>
<dbReference type="Gene3D" id="3.10.50.40">
    <property type="match status" value="1"/>
</dbReference>
<feature type="non-terminal residue" evidence="2">
    <location>
        <position position="260"/>
    </location>
</feature>
<protein>
    <recommendedName>
        <fullName evidence="1">PpiC domain-containing protein</fullName>
    </recommendedName>
</protein>
<dbReference type="InterPro" id="IPR000297">
    <property type="entry name" value="PPIase_PpiC"/>
</dbReference>
<reference evidence="2" key="1">
    <citation type="submission" date="2018-05" db="EMBL/GenBank/DDBJ databases">
        <authorList>
            <person name="Lanie J.A."/>
            <person name="Ng W.-L."/>
            <person name="Kazmierczak K.M."/>
            <person name="Andrzejewski T.M."/>
            <person name="Davidsen T.M."/>
            <person name="Wayne K.J."/>
            <person name="Tettelin H."/>
            <person name="Glass J.I."/>
            <person name="Rusch D."/>
            <person name="Podicherti R."/>
            <person name="Tsui H.-C.T."/>
            <person name="Winkler M.E."/>
        </authorList>
    </citation>
    <scope>NUCLEOTIDE SEQUENCE</scope>
</reference>
<evidence type="ECO:0000259" key="1">
    <source>
        <dbReference type="Pfam" id="PF00639"/>
    </source>
</evidence>
<dbReference type="GO" id="GO:0003755">
    <property type="term" value="F:peptidyl-prolyl cis-trans isomerase activity"/>
    <property type="evidence" value="ECO:0007669"/>
    <property type="project" value="InterPro"/>
</dbReference>
<feature type="non-terminal residue" evidence="2">
    <location>
        <position position="1"/>
    </location>
</feature>
<accession>A0A382Z220</accession>
<dbReference type="PROSITE" id="PS01096">
    <property type="entry name" value="PPIC_PPIASE_1"/>
    <property type="match status" value="1"/>
</dbReference>
<dbReference type="Pfam" id="PF00639">
    <property type="entry name" value="Rotamase"/>
    <property type="match status" value="1"/>
</dbReference>
<dbReference type="AlphaFoldDB" id="A0A382Z220"/>
<name>A0A382Z220_9ZZZZ</name>
<organism evidence="2">
    <name type="scientific">marine metagenome</name>
    <dbReference type="NCBI Taxonomy" id="408172"/>
    <lineage>
        <taxon>unclassified sequences</taxon>
        <taxon>metagenomes</taxon>
        <taxon>ecological metagenomes</taxon>
    </lineage>
</organism>
<dbReference type="InterPro" id="IPR027304">
    <property type="entry name" value="Trigger_fact/SurA_dom_sf"/>
</dbReference>
<proteinExistence type="predicted"/>
<sequence length="260" mass="28909">EQNMTVNQFREQRKNMIRRDLLQERYFAKSGRGEDEVILTEQETRAFFEENRSQLPQVPATILFENFIISPEANDNSKAEALAEAESLLQMALTGEETFAELATRFSDGPSAQSGGELGWIRHDGSMVAEFEEEAFKLSPGRISSPVETEFGYHLILLERVRGGERRVRHLLVEPEIVESDIATNQTRAFSFAKDLLSGEISADDLGLESDTLDLALGQIAEISPEYAAEMITAQAGDIVGPIQLTGPRMDDSWGVAKII</sequence>